<dbReference type="InterPro" id="IPR020019">
    <property type="entry name" value="AcTrfase_PglD-like"/>
</dbReference>
<evidence type="ECO:0000313" key="6">
    <source>
        <dbReference type="EMBL" id="NBJ91362.1"/>
    </source>
</evidence>
<dbReference type="InterPro" id="IPR011004">
    <property type="entry name" value="Trimer_LpxA-like_sf"/>
</dbReference>
<evidence type="ECO:0000256" key="3">
    <source>
        <dbReference type="PIRSR" id="PIRSR620019-1"/>
    </source>
</evidence>
<dbReference type="Proteomes" id="UP001154420">
    <property type="component" value="Unassembled WGS sequence"/>
</dbReference>
<feature type="active site" description="Proton acceptor" evidence="3">
    <location>
        <position position="144"/>
    </location>
</feature>
<dbReference type="NCBIfam" id="TIGR03570">
    <property type="entry name" value="NeuD_NnaD"/>
    <property type="match status" value="1"/>
</dbReference>
<keyword evidence="7" id="KW-1185">Reference proteome</keyword>
<proteinExistence type="predicted"/>
<protein>
    <recommendedName>
        <fullName evidence="5">PglD N-terminal domain-containing protein</fullName>
    </recommendedName>
</protein>
<evidence type="ECO:0000313" key="7">
    <source>
        <dbReference type="Proteomes" id="UP001154420"/>
    </source>
</evidence>
<feature type="site" description="Increases basicity of active site His" evidence="3">
    <location>
        <position position="145"/>
    </location>
</feature>
<organism evidence="6 7">
    <name type="scientific">Parablautia muri</name>
    <dbReference type="NCBI Taxonomy" id="2320879"/>
    <lineage>
        <taxon>Bacteria</taxon>
        <taxon>Bacillati</taxon>
        <taxon>Bacillota</taxon>
        <taxon>Clostridia</taxon>
        <taxon>Lachnospirales</taxon>
        <taxon>Lachnospiraceae</taxon>
        <taxon>Parablautia</taxon>
    </lineage>
</organism>
<evidence type="ECO:0000256" key="1">
    <source>
        <dbReference type="ARBA" id="ARBA00022679"/>
    </source>
</evidence>
<dbReference type="InterPro" id="IPR050179">
    <property type="entry name" value="Trans_hexapeptide_repeat"/>
</dbReference>
<evidence type="ECO:0000256" key="2">
    <source>
        <dbReference type="ARBA" id="ARBA00022737"/>
    </source>
</evidence>
<dbReference type="SUPFAM" id="SSF51161">
    <property type="entry name" value="Trimeric LpxA-like enzymes"/>
    <property type="match status" value="1"/>
</dbReference>
<dbReference type="Gene3D" id="2.160.10.10">
    <property type="entry name" value="Hexapeptide repeat proteins"/>
    <property type="match status" value="1"/>
</dbReference>
<evidence type="ECO:0000259" key="5">
    <source>
        <dbReference type="Pfam" id="PF17836"/>
    </source>
</evidence>
<evidence type="ECO:0000256" key="4">
    <source>
        <dbReference type="PIRSR" id="PIRSR620019-2"/>
    </source>
</evidence>
<dbReference type="GO" id="GO:0016740">
    <property type="term" value="F:transferase activity"/>
    <property type="evidence" value="ECO:0007669"/>
    <property type="project" value="UniProtKB-KW"/>
</dbReference>
<keyword evidence="2" id="KW-0677">Repeat</keyword>
<dbReference type="InterPro" id="IPR001451">
    <property type="entry name" value="Hexapep"/>
</dbReference>
<sequence length="220" mass="23608">MKKLIILGGSGIGMSVAAIATQDLTIETLGFLNDILPIGYKVGKFTRVPVIGTTDDINRYLKDEDTFFFIAYVGMQHEEEVYKKIESLNIPTNRYYSAIHPTAVYPKGFCSIGNGVLLTALSQVGVDAVISDNCMLLANSYVGHDSFLDRFAHIATNAVVGANVHVGKAVHVGSNATIREKITIGDFSLIGAGAVVIEDVPPNSIVVGNPARVLRTKKNV</sequence>
<feature type="domain" description="PglD N-terminal" evidence="5">
    <location>
        <begin position="3"/>
        <end position="71"/>
    </location>
</feature>
<keyword evidence="1" id="KW-0808">Transferase</keyword>
<dbReference type="PANTHER" id="PTHR43300">
    <property type="entry name" value="ACETYLTRANSFERASE"/>
    <property type="match status" value="1"/>
</dbReference>
<dbReference type="CDD" id="cd03360">
    <property type="entry name" value="LbH_AT_putative"/>
    <property type="match status" value="1"/>
</dbReference>
<dbReference type="Gene3D" id="3.40.50.20">
    <property type="match status" value="1"/>
</dbReference>
<comment type="caution">
    <text evidence="6">The sequence shown here is derived from an EMBL/GenBank/DDBJ whole genome shotgun (WGS) entry which is preliminary data.</text>
</comment>
<name>A0A9X5GRS3_9FIRM</name>
<feature type="binding site" evidence="4">
    <location>
        <position position="153"/>
    </location>
    <ligand>
        <name>acetyl-CoA</name>
        <dbReference type="ChEBI" id="CHEBI:57288"/>
    </ligand>
</feature>
<dbReference type="Pfam" id="PF00132">
    <property type="entry name" value="Hexapep"/>
    <property type="match status" value="1"/>
</dbReference>
<dbReference type="EMBL" id="QZDT01000001">
    <property type="protein sequence ID" value="NBJ91362.1"/>
    <property type="molecule type" value="Genomic_DNA"/>
</dbReference>
<accession>A0A9X5GRS3</accession>
<dbReference type="InterPro" id="IPR018357">
    <property type="entry name" value="Hexapep_transf_CS"/>
</dbReference>
<dbReference type="InterPro" id="IPR041561">
    <property type="entry name" value="PglD_N"/>
</dbReference>
<dbReference type="OrthoDB" id="9794407at2"/>
<dbReference type="PANTHER" id="PTHR43300:SF7">
    <property type="entry name" value="UDP-N-ACETYLBACILLOSAMINE N-ACETYLTRANSFERASE"/>
    <property type="match status" value="1"/>
</dbReference>
<dbReference type="PROSITE" id="PS00101">
    <property type="entry name" value="HEXAPEP_TRANSFERASES"/>
    <property type="match status" value="1"/>
</dbReference>
<gene>
    <name evidence="6" type="ORF">D5281_01865</name>
</gene>
<dbReference type="Pfam" id="PF17836">
    <property type="entry name" value="PglD_N"/>
    <property type="match status" value="1"/>
</dbReference>
<dbReference type="AlphaFoldDB" id="A0A9X5GRS3"/>
<dbReference type="RefSeq" id="WP_160558433.1">
    <property type="nucleotide sequence ID" value="NZ_QZDT01000001.1"/>
</dbReference>
<reference evidence="6" key="1">
    <citation type="submission" date="2018-09" db="EMBL/GenBank/DDBJ databases">
        <title>Murine metabolic-syndrome-specific gut microbial biobank.</title>
        <authorList>
            <person name="Liu C."/>
        </authorList>
    </citation>
    <scope>NUCLEOTIDE SEQUENCE</scope>
    <source>
        <strain evidence="6">D42-62</strain>
    </source>
</reference>